<dbReference type="AlphaFoldDB" id="A0A1J1C488"/>
<organism evidence="1 2">
    <name type="scientific">Caldithrix abyssi DSM 13497</name>
    <dbReference type="NCBI Taxonomy" id="880073"/>
    <lineage>
        <taxon>Bacteria</taxon>
        <taxon>Pseudomonadati</taxon>
        <taxon>Calditrichota</taxon>
        <taxon>Calditrichia</taxon>
        <taxon>Calditrichales</taxon>
        <taxon>Calditrichaceae</taxon>
        <taxon>Caldithrix</taxon>
    </lineage>
</organism>
<evidence type="ECO:0000313" key="2">
    <source>
        <dbReference type="Proteomes" id="UP000183868"/>
    </source>
</evidence>
<dbReference type="EMBL" id="CP018099">
    <property type="protein sequence ID" value="APF17089.1"/>
    <property type="molecule type" value="Genomic_DNA"/>
</dbReference>
<gene>
    <name evidence="1" type="ORF">Cabys_338</name>
</gene>
<accession>A0A1J1C488</accession>
<protein>
    <submittedName>
        <fullName evidence="1">Uncharacterized protein</fullName>
    </submittedName>
</protein>
<sequence>MLKKVFIQGSKAATQINRNVRKVIFPQITPTIAENDSTNYFK</sequence>
<reference evidence="1 2" key="1">
    <citation type="submission" date="2016-11" db="EMBL/GenBank/DDBJ databases">
        <title>Genomic analysis of Caldithrix abyssi and proposal of a novel bacterial phylum Caldithrichaeota.</title>
        <authorList>
            <person name="Kublanov I."/>
            <person name="Sigalova O."/>
            <person name="Gavrilov S."/>
            <person name="Lebedinsky A."/>
            <person name="Ivanova N."/>
            <person name="Daum C."/>
            <person name="Reddy T."/>
            <person name="Klenk H.P."/>
            <person name="Goker M."/>
            <person name="Reva O."/>
            <person name="Miroshnichenko M."/>
            <person name="Kyprides N."/>
            <person name="Woyke T."/>
            <person name="Gelfand M."/>
        </authorList>
    </citation>
    <scope>NUCLEOTIDE SEQUENCE [LARGE SCALE GENOMIC DNA]</scope>
    <source>
        <strain evidence="1 2">LF13</strain>
    </source>
</reference>
<dbReference type="Proteomes" id="UP000183868">
    <property type="component" value="Chromosome"/>
</dbReference>
<proteinExistence type="predicted"/>
<dbReference type="KEGG" id="caby:Cabys_338"/>
<name>A0A1J1C488_CALAY</name>
<evidence type="ECO:0000313" key="1">
    <source>
        <dbReference type="EMBL" id="APF17089.1"/>
    </source>
</evidence>